<keyword evidence="3" id="KW-0813">Transport</keyword>
<evidence type="ECO:0000313" key="12">
    <source>
        <dbReference type="EMBL" id="CAH2106956.1"/>
    </source>
</evidence>
<protein>
    <recommendedName>
        <fullName evidence="2">Protein amnionless</fullName>
    </recommendedName>
</protein>
<feature type="transmembrane region" description="Helical" evidence="10">
    <location>
        <begin position="335"/>
        <end position="355"/>
    </location>
</feature>
<dbReference type="EMBL" id="CAKOGL010000030">
    <property type="protein sequence ID" value="CAH2106956.1"/>
    <property type="molecule type" value="Genomic_DNA"/>
</dbReference>
<dbReference type="InterPro" id="IPR026112">
    <property type="entry name" value="AMN"/>
</dbReference>
<dbReference type="GO" id="GO:0015031">
    <property type="term" value="P:protein transport"/>
    <property type="evidence" value="ECO:0007669"/>
    <property type="project" value="UniProtKB-KW"/>
</dbReference>
<proteinExistence type="predicted"/>
<evidence type="ECO:0000256" key="9">
    <source>
        <dbReference type="ARBA" id="ARBA00023136"/>
    </source>
</evidence>
<keyword evidence="6 11" id="KW-0732">Signal</keyword>
<comment type="caution">
    <text evidence="12">The sequence shown here is derived from an EMBL/GenBank/DDBJ whole genome shotgun (WGS) entry which is preliminary data.</text>
</comment>
<evidence type="ECO:0000313" key="13">
    <source>
        <dbReference type="Proteomes" id="UP001153954"/>
    </source>
</evidence>
<dbReference type="GO" id="GO:0030139">
    <property type="term" value="C:endocytic vesicle"/>
    <property type="evidence" value="ECO:0007669"/>
    <property type="project" value="TreeGrafter"/>
</dbReference>
<evidence type="ECO:0000256" key="6">
    <source>
        <dbReference type="ARBA" id="ARBA00022729"/>
    </source>
</evidence>
<accession>A0AAU9VCB6</accession>
<sequence>MYLTTYLIILNYISISLSAKVTWLPNTSFNLPTNFKNGKLPCSKETVIFPESLTSSIRIEAGTSVGGFVLPLDGELILTEGTIEFGPTRDDNCSRYGNSYYTEKSLSFWAQPDVWSSSKFNKATPDAERVPCFDDIVEFPTNTDFTVVLPDDTQKVRGIILNGESFDTKKFRDYVINQADQTQQFILNENEDTGVVVGRGYCTSPAGCPCQDNVLEIDCSAKFCPIPSCVDPIQPIGHCCKICGGVIAFEIDRSFDITEFKEKVGKAIDSYDGSLIYHVGRLPNKVQLVVVEKDEYTGTSAEVVNDIAYNLENHIVHQLEISGSPLYKSGLGGKIFVSMFFAVALVMVAIYIYYYRLPEIRFPIMARSQPSLFSRFDRRTESVVSLTRRDSVAPMGSSIATAFRNPLYDSKRKHLVDESLTEE</sequence>
<dbReference type="AlphaFoldDB" id="A0AAU9VCB6"/>
<keyword evidence="4" id="KW-1003">Cell membrane</keyword>
<keyword evidence="8 10" id="KW-1133">Transmembrane helix</keyword>
<dbReference type="Pfam" id="PF14828">
    <property type="entry name" value="Amnionless"/>
    <property type="match status" value="1"/>
</dbReference>
<dbReference type="Proteomes" id="UP001153954">
    <property type="component" value="Unassembled WGS sequence"/>
</dbReference>
<keyword evidence="5 10" id="KW-0812">Transmembrane</keyword>
<keyword evidence="13" id="KW-1185">Reference proteome</keyword>
<evidence type="ECO:0000256" key="5">
    <source>
        <dbReference type="ARBA" id="ARBA00022692"/>
    </source>
</evidence>
<evidence type="ECO:0000256" key="7">
    <source>
        <dbReference type="ARBA" id="ARBA00022927"/>
    </source>
</evidence>
<dbReference type="GO" id="GO:0016324">
    <property type="term" value="C:apical plasma membrane"/>
    <property type="evidence" value="ECO:0007669"/>
    <property type="project" value="TreeGrafter"/>
</dbReference>
<gene>
    <name evidence="12" type="ORF">EEDITHA_LOCUS21029</name>
</gene>
<reference evidence="12" key="1">
    <citation type="submission" date="2022-03" db="EMBL/GenBank/DDBJ databases">
        <authorList>
            <person name="Tunstrom K."/>
        </authorList>
    </citation>
    <scope>NUCLEOTIDE SEQUENCE</scope>
</reference>
<dbReference type="GO" id="GO:0006898">
    <property type="term" value="P:receptor-mediated endocytosis"/>
    <property type="evidence" value="ECO:0007669"/>
    <property type="project" value="TreeGrafter"/>
</dbReference>
<evidence type="ECO:0000256" key="3">
    <source>
        <dbReference type="ARBA" id="ARBA00022448"/>
    </source>
</evidence>
<dbReference type="PANTHER" id="PTHR14995">
    <property type="entry name" value="AMNIONLESS"/>
    <property type="match status" value="1"/>
</dbReference>
<evidence type="ECO:0000256" key="2">
    <source>
        <dbReference type="ARBA" id="ARBA00021200"/>
    </source>
</evidence>
<evidence type="ECO:0000256" key="10">
    <source>
        <dbReference type="SAM" id="Phobius"/>
    </source>
</evidence>
<feature type="signal peptide" evidence="11">
    <location>
        <begin position="1"/>
        <end position="18"/>
    </location>
</feature>
<dbReference type="PANTHER" id="PTHR14995:SF2">
    <property type="entry name" value="PROTEIN AMNIONLESS"/>
    <property type="match status" value="1"/>
</dbReference>
<evidence type="ECO:0000256" key="1">
    <source>
        <dbReference type="ARBA" id="ARBA00004251"/>
    </source>
</evidence>
<name>A0AAU9VCB6_EUPED</name>
<evidence type="ECO:0000256" key="8">
    <source>
        <dbReference type="ARBA" id="ARBA00022989"/>
    </source>
</evidence>
<feature type="chain" id="PRO_5043908553" description="Protein amnionless" evidence="11">
    <location>
        <begin position="19"/>
        <end position="423"/>
    </location>
</feature>
<keyword evidence="7" id="KW-0653">Protein transport</keyword>
<evidence type="ECO:0000256" key="11">
    <source>
        <dbReference type="SAM" id="SignalP"/>
    </source>
</evidence>
<evidence type="ECO:0000256" key="4">
    <source>
        <dbReference type="ARBA" id="ARBA00022475"/>
    </source>
</evidence>
<organism evidence="12 13">
    <name type="scientific">Euphydryas editha</name>
    <name type="common">Edith's checkerspot</name>
    <dbReference type="NCBI Taxonomy" id="104508"/>
    <lineage>
        <taxon>Eukaryota</taxon>
        <taxon>Metazoa</taxon>
        <taxon>Ecdysozoa</taxon>
        <taxon>Arthropoda</taxon>
        <taxon>Hexapoda</taxon>
        <taxon>Insecta</taxon>
        <taxon>Pterygota</taxon>
        <taxon>Neoptera</taxon>
        <taxon>Endopterygota</taxon>
        <taxon>Lepidoptera</taxon>
        <taxon>Glossata</taxon>
        <taxon>Ditrysia</taxon>
        <taxon>Papilionoidea</taxon>
        <taxon>Nymphalidae</taxon>
        <taxon>Nymphalinae</taxon>
        <taxon>Euphydryas</taxon>
    </lineage>
</organism>
<keyword evidence="9 10" id="KW-0472">Membrane</keyword>
<comment type="subcellular location">
    <subcellularLocation>
        <location evidence="1">Cell membrane</location>
        <topology evidence="1">Single-pass type I membrane protein</topology>
    </subcellularLocation>
</comment>